<gene>
    <name evidence="4" type="primary">menE</name>
    <name evidence="4" type="ORF">SCTW_009</name>
</gene>
<comment type="similarity">
    <text evidence="1">Belongs to the ATP-dependent AMP-binding enzyme family.</text>
</comment>
<dbReference type="GO" id="GO:0031956">
    <property type="term" value="F:medium-chain fatty acid-CoA ligase activity"/>
    <property type="evidence" value="ECO:0007669"/>
    <property type="project" value="TreeGrafter"/>
</dbReference>
<dbReference type="Gene3D" id="3.30.300.30">
    <property type="match status" value="1"/>
</dbReference>
<dbReference type="Pfam" id="PF00501">
    <property type="entry name" value="AMP-binding"/>
    <property type="match status" value="1"/>
</dbReference>
<proteinExistence type="inferred from homology"/>
<sequence>MTINKLLCPLSYISLIKTNNVVFSSPNHYILYKELDCLATSLFFFFKRINLSNRSVLVVTNNSVLLTALYFAALKSNNTIIPFNVRGFSSRYLNNLRLSKIDLVIGDKKWLKFIADKNWGKLFSLEYIKYQLNTQFTKFIFYKFYSQNISIYNLQATLSGISTSGSTGNSKICYHTLTNHLLSVVGLNKYTRINYLDKWWLVLPVSHVSGFTIILRTLFSYATVLISINFKNKQSIERILESSRVTFFSLVNTHLYRLRFYYFFQEFLSNLRCILIGGSKANIAMFSQTKFPPNTLLCFTYGLSETFSQIFITQFPNFNLSTLLPYRQFKLLDKSHIIVRGGILLQKYDYSRKILYSRKRKFMQHFWFLTQDRAKINTQHGCFIRGRIDSLFARAGENISPEEIEYELNKLSNVIFSIVIPIFNEELDYVPIAYLHLQNVNEFNEGSIKASLERALPKHKIPMKFFIMPSQFTLAIKVNRHLLKSYYYQNN</sequence>
<accession>A0A9Y1I200</accession>
<dbReference type="Gene3D" id="3.40.50.12780">
    <property type="entry name" value="N-terminal domain of ligase-like"/>
    <property type="match status" value="1"/>
</dbReference>
<organism evidence="4">
    <name type="scientific">Sciadococcus taiwanensis</name>
    <dbReference type="NCBI Taxonomy" id="3028030"/>
    <lineage>
        <taxon>Eukaryota</taxon>
        <taxon>Rhodophyta</taxon>
        <taxon>Bangiophyceae</taxon>
        <taxon>Cavernulicolales</taxon>
        <taxon>Cavernulicolaceae</taxon>
        <taxon>Sciadococcus</taxon>
    </lineage>
</organism>
<name>A0A9Y1I200_9RHOD</name>
<dbReference type="PANTHER" id="PTHR43201">
    <property type="entry name" value="ACYL-COA SYNTHETASE"/>
    <property type="match status" value="1"/>
</dbReference>
<evidence type="ECO:0000256" key="1">
    <source>
        <dbReference type="ARBA" id="ARBA00006432"/>
    </source>
</evidence>
<geneLocation type="plastid" evidence="4"/>
<dbReference type="InterPro" id="IPR042099">
    <property type="entry name" value="ANL_N_sf"/>
</dbReference>
<keyword evidence="4" id="KW-0934">Plastid</keyword>
<evidence type="ECO:0000313" key="4">
    <source>
        <dbReference type="EMBL" id="WDA98791.1"/>
    </source>
</evidence>
<dbReference type="AlphaFoldDB" id="A0A9Y1I200"/>
<dbReference type="InterPro" id="IPR000873">
    <property type="entry name" value="AMP-dep_synth/lig_dom"/>
</dbReference>
<dbReference type="SUPFAM" id="SSF56801">
    <property type="entry name" value="Acetyl-CoA synthetase-like"/>
    <property type="match status" value="1"/>
</dbReference>
<protein>
    <submittedName>
        <fullName evidence="4">O-succinylbenzoic acid-CoA ligase</fullName>
    </submittedName>
</protein>
<evidence type="ECO:0000259" key="3">
    <source>
        <dbReference type="Pfam" id="PF00501"/>
    </source>
</evidence>
<dbReference type="EMBL" id="OP616811">
    <property type="protein sequence ID" value="WDA98791.1"/>
    <property type="molecule type" value="Genomic_DNA"/>
</dbReference>
<evidence type="ECO:0000256" key="2">
    <source>
        <dbReference type="ARBA" id="ARBA00022598"/>
    </source>
</evidence>
<dbReference type="InterPro" id="IPR045851">
    <property type="entry name" value="AMP-bd_C_sf"/>
</dbReference>
<dbReference type="GO" id="GO:0006631">
    <property type="term" value="P:fatty acid metabolic process"/>
    <property type="evidence" value="ECO:0007669"/>
    <property type="project" value="TreeGrafter"/>
</dbReference>
<reference evidence="4" key="1">
    <citation type="journal article" date="2023" name="J. Phycol.">
        <title>Revised classification of the Cyanidiophyceae based on plastid genome data with descriptions of the Cavernulicolales ord. nov. and Galdieriales ord. nov. (Rhodophyta).</title>
        <authorList>
            <person name="Park S.I."/>
            <person name="Cho C.H."/>
            <person name="Ciniglia C."/>
            <person name="Huang T.Y."/>
            <person name="Liu S.L."/>
            <person name="Bustamante D.E."/>
            <person name="Calderon M.S."/>
            <person name="Mansilla A."/>
            <person name="McDermott T."/>
            <person name="Andersen R.A."/>
            <person name="Yoon H.S."/>
        </authorList>
    </citation>
    <scope>NUCLEOTIDE SEQUENCE</scope>
</reference>
<feature type="domain" description="AMP-dependent synthetase/ligase" evidence="3">
    <location>
        <begin position="26"/>
        <end position="312"/>
    </location>
</feature>
<keyword evidence="2 4" id="KW-0436">Ligase</keyword>
<dbReference type="PANTHER" id="PTHR43201:SF5">
    <property type="entry name" value="MEDIUM-CHAIN ACYL-COA LIGASE ACSF2, MITOCHONDRIAL"/>
    <property type="match status" value="1"/>
</dbReference>